<gene>
    <name evidence="1" type="primary">hndB</name>
    <name evidence="1" type="ORF">DDT42_00598</name>
</gene>
<accession>A0A9E2F5V9</accession>
<dbReference type="SUPFAM" id="SSF52833">
    <property type="entry name" value="Thioredoxin-like"/>
    <property type="match status" value="1"/>
</dbReference>
<dbReference type="EC" id="1.12.1.3" evidence="1"/>
<comment type="caution">
    <text evidence="1">The sequence shown here is derived from an EMBL/GenBank/DDBJ whole genome shotgun (WGS) entry which is preliminary data.</text>
</comment>
<dbReference type="InterPro" id="IPR036249">
    <property type="entry name" value="Thioredoxin-like_sf"/>
</dbReference>
<organism evidence="1 2">
    <name type="scientific">Psychracetigena formicireducens</name>
    <dbReference type="NCBI Taxonomy" id="2986056"/>
    <lineage>
        <taxon>Bacteria</taxon>
        <taxon>Bacillati</taxon>
        <taxon>Candidatus Lithacetigenota</taxon>
        <taxon>Candidatus Psychracetigena</taxon>
    </lineage>
</organism>
<dbReference type="AlphaFoldDB" id="A0A9E2F5V9"/>
<evidence type="ECO:0000313" key="1">
    <source>
        <dbReference type="EMBL" id="MBT9144750.1"/>
    </source>
</evidence>
<dbReference type="GO" id="GO:0050583">
    <property type="term" value="F:hydrogen dehydrogenase (NADP+) activity"/>
    <property type="evidence" value="ECO:0007669"/>
    <property type="project" value="UniProtKB-EC"/>
</dbReference>
<dbReference type="Gene3D" id="3.40.30.10">
    <property type="entry name" value="Glutaredoxin"/>
    <property type="match status" value="1"/>
</dbReference>
<sequence length="120" mass="13324">MKSLEDLKKLRDQIREDIKIRAKGERVKITIGMGTTGIASGAREVLKAIVNELEIRNYSDIEILQTGSIGLDAKEPLLTVEKPGLPKVTYGLVTIEMAKRIVVEHVINSQIIGDWVIRSS</sequence>
<keyword evidence="1" id="KW-0560">Oxidoreductase</keyword>
<evidence type="ECO:0000313" key="2">
    <source>
        <dbReference type="Proteomes" id="UP000811545"/>
    </source>
</evidence>
<dbReference type="EMBL" id="QLTW01000020">
    <property type="protein sequence ID" value="MBT9144750.1"/>
    <property type="molecule type" value="Genomic_DNA"/>
</dbReference>
<name>A0A9E2F5V9_PSYF1</name>
<reference evidence="1 2" key="1">
    <citation type="journal article" date="2021" name="bioRxiv">
        <title>Unique metabolic strategies in Hadean analogues reveal hints for primordial physiology.</title>
        <authorList>
            <person name="Nobu M.K."/>
            <person name="Nakai R."/>
            <person name="Tamazawa S."/>
            <person name="Mori H."/>
            <person name="Toyoda A."/>
            <person name="Ijiri A."/>
            <person name="Suzuki S."/>
            <person name="Kurokawa K."/>
            <person name="Kamagata Y."/>
            <person name="Tamaki H."/>
        </authorList>
    </citation>
    <scope>NUCLEOTIDE SEQUENCE [LARGE SCALE GENOMIC DNA]</scope>
    <source>
        <strain evidence="1">BS525</strain>
    </source>
</reference>
<protein>
    <submittedName>
        <fullName evidence="1">NADP-reducing hydrogenase subunit HndB</fullName>
        <ecNumber evidence="1">1.12.1.3</ecNumber>
    </submittedName>
</protein>
<dbReference type="CDD" id="cd02980">
    <property type="entry name" value="TRX_Fd_family"/>
    <property type="match status" value="1"/>
</dbReference>
<dbReference type="Proteomes" id="UP000811545">
    <property type="component" value="Unassembled WGS sequence"/>
</dbReference>
<proteinExistence type="predicted"/>